<keyword evidence="8 9" id="KW-0472">Membrane</keyword>
<dbReference type="Pfam" id="PF02665">
    <property type="entry name" value="Nitrate_red_gam"/>
    <property type="match status" value="1"/>
</dbReference>
<accession>A0A1E5Q9L8</accession>
<keyword evidence="2" id="KW-0813">Transport</keyword>
<feature type="transmembrane region" description="Helical" evidence="9">
    <location>
        <begin position="6"/>
        <end position="25"/>
    </location>
</feature>
<dbReference type="Proteomes" id="UP000095347">
    <property type="component" value="Unassembled WGS sequence"/>
</dbReference>
<comment type="subcellular location">
    <subcellularLocation>
        <location evidence="1">Cell membrane</location>
        <topology evidence="1">Multi-pass membrane protein</topology>
    </subcellularLocation>
</comment>
<dbReference type="GO" id="GO:0005886">
    <property type="term" value="C:plasma membrane"/>
    <property type="evidence" value="ECO:0007669"/>
    <property type="project" value="UniProtKB-SubCell"/>
</dbReference>
<evidence type="ECO:0000256" key="9">
    <source>
        <dbReference type="SAM" id="Phobius"/>
    </source>
</evidence>
<reference evidence="12" key="1">
    <citation type="submission" date="2016-07" db="EMBL/GenBank/DDBJ databases">
        <authorList>
            <person name="Florea S."/>
            <person name="Webb J.S."/>
            <person name="Jaromczyk J."/>
            <person name="Schardl C.L."/>
        </authorList>
    </citation>
    <scope>NUCLEOTIDE SEQUENCE [LARGE SCALE GENOMIC DNA]</scope>
    <source>
        <strain evidence="12">MV-1</strain>
    </source>
</reference>
<dbReference type="EMBL" id="MCGG01000014">
    <property type="protein sequence ID" value="OEJ68385.1"/>
    <property type="molecule type" value="Genomic_DNA"/>
</dbReference>
<evidence type="ECO:0000256" key="8">
    <source>
        <dbReference type="ARBA" id="ARBA00023136"/>
    </source>
</evidence>
<keyword evidence="6 9" id="KW-1133">Transmembrane helix</keyword>
<dbReference type="GO" id="GO:0009055">
    <property type="term" value="F:electron transfer activity"/>
    <property type="evidence" value="ECO:0007669"/>
    <property type="project" value="TreeGrafter"/>
</dbReference>
<name>A0A1E5Q9L8_9PROT</name>
<keyword evidence="7" id="KW-0560">Oxidoreductase</keyword>
<feature type="transmembrane region" description="Helical" evidence="9">
    <location>
        <begin position="108"/>
        <end position="129"/>
    </location>
</feature>
<dbReference type="GO" id="GO:0019645">
    <property type="term" value="P:anaerobic electron transport chain"/>
    <property type="evidence" value="ECO:0007669"/>
    <property type="project" value="TreeGrafter"/>
</dbReference>
<feature type="transmembrane region" description="Helical" evidence="9">
    <location>
        <begin position="141"/>
        <end position="161"/>
    </location>
</feature>
<sequence length="246" mass="27486">MSTLSVIYAILFYAATAVLVVGLALRIKLYAATPTPLKIPTMPAPLTKSGAAFRVFREVAFFESLFKSNRWIWIFAVLFHAGLALVLMRHVRYFQADIWLVVKLIQPFGIYGGMAMVAGLLGLWARRLVQERIRYITGPSDHLMLALLVLIGLSGLNMKFLSHTDIIQVKTFFLGLLRFNIQDLPTDGPLLIHLGAVAALMIVFPFSKLLHAPGVFFSPSRNQVDDARDKRHLAPWAAHMDADRDA</sequence>
<dbReference type="STRING" id="28181.BEN30_06400"/>
<keyword evidence="5" id="KW-0249">Electron transport</keyword>
<dbReference type="SUPFAM" id="SSF103501">
    <property type="entry name" value="Respiratory nitrate reductase 1 gamma chain"/>
    <property type="match status" value="1"/>
</dbReference>
<dbReference type="Gene3D" id="1.20.950.20">
    <property type="entry name" value="Transmembrane di-heme cytochromes, Chain C"/>
    <property type="match status" value="1"/>
</dbReference>
<feature type="domain" description="NarG-like" evidence="10">
    <location>
        <begin position="66"/>
        <end position="212"/>
    </location>
</feature>
<dbReference type="RefSeq" id="WP_069957226.1">
    <property type="nucleotide sequence ID" value="NZ_MCGG01000014.1"/>
</dbReference>
<keyword evidence="4 9" id="KW-0812">Transmembrane</keyword>
<evidence type="ECO:0000256" key="1">
    <source>
        <dbReference type="ARBA" id="ARBA00004651"/>
    </source>
</evidence>
<dbReference type="OrthoDB" id="9769404at2"/>
<keyword evidence="12" id="KW-1185">Reference proteome</keyword>
<evidence type="ECO:0000256" key="4">
    <source>
        <dbReference type="ARBA" id="ARBA00022692"/>
    </source>
</evidence>
<dbReference type="PANTHER" id="PTHR30598">
    <property type="entry name" value="NITRATE REDUCTASE PRIVATE CHAPERONE, REDOX ENZYME MATURATION PROTEIN REMP FAMILY"/>
    <property type="match status" value="1"/>
</dbReference>
<dbReference type="InterPro" id="IPR051936">
    <property type="entry name" value="Heme-iron_electron_transfer"/>
</dbReference>
<feature type="transmembrane region" description="Helical" evidence="9">
    <location>
        <begin position="71"/>
        <end position="88"/>
    </location>
</feature>
<evidence type="ECO:0000256" key="5">
    <source>
        <dbReference type="ARBA" id="ARBA00022982"/>
    </source>
</evidence>
<protein>
    <submittedName>
        <fullName evidence="11">Nitrate reductase</fullName>
    </submittedName>
</protein>
<evidence type="ECO:0000256" key="2">
    <source>
        <dbReference type="ARBA" id="ARBA00022448"/>
    </source>
</evidence>
<evidence type="ECO:0000313" key="12">
    <source>
        <dbReference type="Proteomes" id="UP000095347"/>
    </source>
</evidence>
<evidence type="ECO:0000259" key="10">
    <source>
        <dbReference type="Pfam" id="PF02665"/>
    </source>
</evidence>
<gene>
    <name evidence="11" type="ORF">BEN30_06400</name>
</gene>
<dbReference type="InterPro" id="IPR036197">
    <property type="entry name" value="NarG-like_sf"/>
</dbReference>
<keyword evidence="3" id="KW-1003">Cell membrane</keyword>
<organism evidence="11 12">
    <name type="scientific">Magnetovibrio blakemorei</name>
    <dbReference type="NCBI Taxonomy" id="28181"/>
    <lineage>
        <taxon>Bacteria</taxon>
        <taxon>Pseudomonadati</taxon>
        <taxon>Pseudomonadota</taxon>
        <taxon>Alphaproteobacteria</taxon>
        <taxon>Rhodospirillales</taxon>
        <taxon>Magnetovibrionaceae</taxon>
        <taxon>Magnetovibrio</taxon>
    </lineage>
</organism>
<evidence type="ECO:0000313" key="11">
    <source>
        <dbReference type="EMBL" id="OEJ68385.1"/>
    </source>
</evidence>
<evidence type="ECO:0000256" key="3">
    <source>
        <dbReference type="ARBA" id="ARBA00022475"/>
    </source>
</evidence>
<proteinExistence type="predicted"/>
<evidence type="ECO:0000256" key="6">
    <source>
        <dbReference type="ARBA" id="ARBA00022989"/>
    </source>
</evidence>
<evidence type="ECO:0000256" key="7">
    <source>
        <dbReference type="ARBA" id="ARBA00023002"/>
    </source>
</evidence>
<dbReference type="GO" id="GO:0020037">
    <property type="term" value="F:heme binding"/>
    <property type="evidence" value="ECO:0007669"/>
    <property type="project" value="TreeGrafter"/>
</dbReference>
<dbReference type="GO" id="GO:0008940">
    <property type="term" value="F:nitrate reductase activity"/>
    <property type="evidence" value="ECO:0007669"/>
    <property type="project" value="TreeGrafter"/>
</dbReference>
<dbReference type="InterPro" id="IPR023234">
    <property type="entry name" value="NarG-like_domain"/>
</dbReference>
<feature type="transmembrane region" description="Helical" evidence="9">
    <location>
        <begin position="190"/>
        <end position="211"/>
    </location>
</feature>
<dbReference type="AlphaFoldDB" id="A0A1E5Q9L8"/>
<comment type="caution">
    <text evidence="11">The sequence shown here is derived from an EMBL/GenBank/DDBJ whole genome shotgun (WGS) entry which is preliminary data.</text>
</comment>
<dbReference type="PANTHER" id="PTHR30598:SF3">
    <property type="entry name" value="RESPIRATORY NITRATE REDUCTASE 1 GAMMA CHAIN"/>
    <property type="match status" value="1"/>
</dbReference>